<dbReference type="EMBL" id="JAACJP010000004">
    <property type="protein sequence ID" value="KAF5385054.1"/>
    <property type="molecule type" value="Genomic_DNA"/>
</dbReference>
<feature type="region of interest" description="Disordered" evidence="1">
    <location>
        <begin position="1"/>
        <end position="21"/>
    </location>
</feature>
<dbReference type="Pfam" id="PF05699">
    <property type="entry name" value="Dimer_Tnp_hAT"/>
    <property type="match status" value="1"/>
</dbReference>
<sequence>MHLDTPGPSRTAPSRNRGPWRAYFHDHPKLKINNSIAMATGKAKVYCKRCFNAHTAAAQLEDAHEVQVGRRVTVRSVETIEEHLWAIRDTNPQSSIGWLRAASGTLKNHLRTCLHQPQEVRNEYAQESPRRRQQSTPPPLPPTLATPFNPAFNFDPSSSLSSLSGPSHQYSDARRHFFALDPSSFGSPPPGSLSPSPSLAPSDSISRTGSHTRSSHARSLSLGYKKSGASKPVSRVGSTNFDLSQWSDARQASFERAVARLTASAGFSLSWVDNIEWLNLLEEFIPAAKSPSRKVLTKCLIPALISELRAEAKANVKGKNATVQADGWTGENHHHLIAFMITVGGKLHTVKVHDASTERKTTENLLRVLEEVVEEIERDWEATVIAVVTDASGESRKARRLYGKKYPWIIVLDCYAHQINLIVGDYFKSNKDVLAYTDLATELIAWLRSKTLLLGLIRQSQIATHGRTLAIIRAVLTRWTAHYLAFNRLLELRDTLLSVIYADEARPEAHRMVIIGDRKTKIKSRAMIAIVKNPLFWHAILRMTRHLRPLAIAANIVQAAFCRVDQVLLTFGFLTMQYRAMTDEDDASGVKAILESIEKRWAKADQEVFIAAVILNPIFQSAPFAPLSSFNNAGIHTLLEHLWIRVFRSVPPVEFYQQLKDYLAKSGMFANLESQCQIENNIAQREGRTINPMNVFDSFCFPDRPWPALIQLASRILSISANSASCERLFSAFGNTLTKLRNRLGVGTLTALTELKMHIRDEHVRKQSKDRVKRQFTARNSSTTAPSAMPAEQCPSIAITPVATAAAEQPPLASREEGSFESGLNDDGATEPNAEQSSPGNDFRSIASSHSMMVDLDDRDNHPVRDPDTIGHQIPISELFDFSRTHWVDTYSHVAERSFDEELALYELLDLDADGEEDADIGVDDSMEDVLIG</sequence>
<dbReference type="Pfam" id="PF04937">
    <property type="entry name" value="DUF659"/>
    <property type="match status" value="1"/>
</dbReference>
<dbReference type="GO" id="GO:0046983">
    <property type="term" value="F:protein dimerization activity"/>
    <property type="evidence" value="ECO:0007669"/>
    <property type="project" value="InterPro"/>
</dbReference>
<evidence type="ECO:0000313" key="4">
    <source>
        <dbReference type="EMBL" id="KAF5385054.1"/>
    </source>
</evidence>
<feature type="compositionally biased region" description="Polar residues" evidence="1">
    <location>
        <begin position="777"/>
        <end position="786"/>
    </location>
</feature>
<name>A0A8H5HKW3_9AGAR</name>
<gene>
    <name evidence="4" type="ORF">D9615_001008</name>
</gene>
<dbReference type="InterPro" id="IPR008906">
    <property type="entry name" value="HATC_C_dom"/>
</dbReference>
<dbReference type="Proteomes" id="UP000565441">
    <property type="component" value="Unassembled WGS sequence"/>
</dbReference>
<feature type="region of interest" description="Disordered" evidence="1">
    <location>
        <begin position="122"/>
        <end position="151"/>
    </location>
</feature>
<protein>
    <submittedName>
        <fullName evidence="4">Uncharacterized protein</fullName>
    </submittedName>
</protein>
<dbReference type="AlphaFoldDB" id="A0A8H5HKW3"/>
<dbReference type="InterPro" id="IPR007021">
    <property type="entry name" value="DUF659"/>
</dbReference>
<dbReference type="OrthoDB" id="3270520at2759"/>
<dbReference type="InterPro" id="IPR052717">
    <property type="entry name" value="Vacuolar_transposase_reg"/>
</dbReference>
<evidence type="ECO:0000259" key="2">
    <source>
        <dbReference type="Pfam" id="PF04937"/>
    </source>
</evidence>
<proteinExistence type="predicted"/>
<feature type="region of interest" description="Disordered" evidence="1">
    <location>
        <begin position="806"/>
        <end position="845"/>
    </location>
</feature>
<feature type="compositionally biased region" description="Low complexity" evidence="1">
    <location>
        <begin position="193"/>
        <end position="206"/>
    </location>
</feature>
<organism evidence="4 5">
    <name type="scientific">Tricholomella constricta</name>
    <dbReference type="NCBI Taxonomy" id="117010"/>
    <lineage>
        <taxon>Eukaryota</taxon>
        <taxon>Fungi</taxon>
        <taxon>Dikarya</taxon>
        <taxon>Basidiomycota</taxon>
        <taxon>Agaricomycotina</taxon>
        <taxon>Agaricomycetes</taxon>
        <taxon>Agaricomycetidae</taxon>
        <taxon>Agaricales</taxon>
        <taxon>Tricholomatineae</taxon>
        <taxon>Lyophyllaceae</taxon>
        <taxon>Tricholomella</taxon>
    </lineage>
</organism>
<feature type="compositionally biased region" description="Polar residues" evidence="1">
    <location>
        <begin position="833"/>
        <end position="845"/>
    </location>
</feature>
<reference evidence="4 5" key="1">
    <citation type="journal article" date="2020" name="ISME J.">
        <title>Uncovering the hidden diversity of litter-decomposition mechanisms in mushroom-forming fungi.</title>
        <authorList>
            <person name="Floudas D."/>
            <person name="Bentzer J."/>
            <person name="Ahren D."/>
            <person name="Johansson T."/>
            <person name="Persson P."/>
            <person name="Tunlid A."/>
        </authorList>
    </citation>
    <scope>NUCLEOTIDE SEQUENCE [LARGE SCALE GENOMIC DNA]</scope>
    <source>
        <strain evidence="4 5">CBS 661.87</strain>
    </source>
</reference>
<dbReference type="InterPro" id="IPR012337">
    <property type="entry name" value="RNaseH-like_sf"/>
</dbReference>
<feature type="domain" description="DUF659" evidence="2">
    <location>
        <begin position="305"/>
        <end position="429"/>
    </location>
</feature>
<feature type="region of interest" description="Disordered" evidence="1">
    <location>
        <begin position="181"/>
        <end position="236"/>
    </location>
</feature>
<dbReference type="PANTHER" id="PTHR46169">
    <property type="entry name" value="DNA REPLICATION-RELATED ELEMENT FACTOR, ISOFORM A"/>
    <property type="match status" value="1"/>
</dbReference>
<feature type="region of interest" description="Disordered" evidence="1">
    <location>
        <begin position="763"/>
        <end position="793"/>
    </location>
</feature>
<keyword evidence="5" id="KW-1185">Reference proteome</keyword>
<evidence type="ECO:0000313" key="5">
    <source>
        <dbReference type="Proteomes" id="UP000565441"/>
    </source>
</evidence>
<evidence type="ECO:0000256" key="1">
    <source>
        <dbReference type="SAM" id="MobiDB-lite"/>
    </source>
</evidence>
<comment type="caution">
    <text evidence="4">The sequence shown here is derived from an EMBL/GenBank/DDBJ whole genome shotgun (WGS) entry which is preliminary data.</text>
</comment>
<dbReference type="GO" id="GO:0006357">
    <property type="term" value="P:regulation of transcription by RNA polymerase II"/>
    <property type="evidence" value="ECO:0007669"/>
    <property type="project" value="TreeGrafter"/>
</dbReference>
<dbReference type="PANTHER" id="PTHR46169:SF29">
    <property type="entry name" value="DNA REPLICATION-RELATED ELEMENT FACTOR, ISOFORM A"/>
    <property type="match status" value="1"/>
</dbReference>
<feature type="domain" description="HAT C-terminal dimerisation" evidence="3">
    <location>
        <begin position="707"/>
        <end position="753"/>
    </location>
</feature>
<dbReference type="SUPFAM" id="SSF53098">
    <property type="entry name" value="Ribonuclease H-like"/>
    <property type="match status" value="1"/>
</dbReference>
<accession>A0A8H5HKW3</accession>
<dbReference type="GO" id="GO:0005634">
    <property type="term" value="C:nucleus"/>
    <property type="evidence" value="ECO:0007669"/>
    <property type="project" value="TreeGrafter"/>
</dbReference>
<evidence type="ECO:0000259" key="3">
    <source>
        <dbReference type="Pfam" id="PF05699"/>
    </source>
</evidence>